<evidence type="ECO:0000259" key="2">
    <source>
        <dbReference type="Pfam" id="PF02272"/>
    </source>
</evidence>
<organism evidence="3 4">
    <name type="scientific">Candidatus Berkelbacteria bacterium RBG_13_40_8</name>
    <dbReference type="NCBI Taxonomy" id="1797467"/>
    <lineage>
        <taxon>Bacteria</taxon>
        <taxon>Candidatus Berkelbacteria</taxon>
    </lineage>
</organism>
<dbReference type="InterPro" id="IPR038763">
    <property type="entry name" value="DHH_sf"/>
</dbReference>
<dbReference type="Gene3D" id="3.10.310.30">
    <property type="match status" value="1"/>
</dbReference>
<comment type="caution">
    <text evidence="3">The sequence shown here is derived from an EMBL/GenBank/DDBJ whole genome shotgun (WGS) entry which is preliminary data.</text>
</comment>
<dbReference type="InterPro" id="IPR001667">
    <property type="entry name" value="DDH_dom"/>
</dbReference>
<feature type="domain" description="DHHA1" evidence="2">
    <location>
        <begin position="240"/>
        <end position="305"/>
    </location>
</feature>
<dbReference type="SUPFAM" id="SSF64182">
    <property type="entry name" value="DHH phosphoesterases"/>
    <property type="match status" value="1"/>
</dbReference>
<dbReference type="PANTHER" id="PTHR47618">
    <property type="entry name" value="BIFUNCTIONAL OLIGORIBONUCLEASE AND PAP PHOSPHATASE NRNA"/>
    <property type="match status" value="1"/>
</dbReference>
<dbReference type="EMBL" id="MEZT01000020">
    <property type="protein sequence ID" value="OGD56461.1"/>
    <property type="molecule type" value="Genomic_DNA"/>
</dbReference>
<protein>
    <recommendedName>
        <fullName evidence="5">DDH domain-containing protein</fullName>
    </recommendedName>
</protein>
<dbReference type="AlphaFoldDB" id="A0A1F5DN50"/>
<gene>
    <name evidence="3" type="ORF">A2V71_03710</name>
</gene>
<dbReference type="Proteomes" id="UP000178764">
    <property type="component" value="Unassembled WGS sequence"/>
</dbReference>
<evidence type="ECO:0000259" key="1">
    <source>
        <dbReference type="Pfam" id="PF01368"/>
    </source>
</evidence>
<dbReference type="GO" id="GO:0003676">
    <property type="term" value="F:nucleic acid binding"/>
    <property type="evidence" value="ECO:0007669"/>
    <property type="project" value="InterPro"/>
</dbReference>
<dbReference type="Pfam" id="PF02272">
    <property type="entry name" value="DHHA1"/>
    <property type="match status" value="1"/>
</dbReference>
<dbReference type="InterPro" id="IPR051319">
    <property type="entry name" value="Oligoribo/pAp-PDE_c-di-AMP_PDE"/>
</dbReference>
<dbReference type="Pfam" id="PF01368">
    <property type="entry name" value="DHH"/>
    <property type="match status" value="1"/>
</dbReference>
<dbReference type="PANTHER" id="PTHR47618:SF1">
    <property type="entry name" value="BIFUNCTIONAL OLIGORIBONUCLEASE AND PAP PHOSPHATASE NRNA"/>
    <property type="match status" value="1"/>
</dbReference>
<dbReference type="Gene3D" id="3.90.1640.10">
    <property type="entry name" value="inorganic pyrophosphatase (n-terminal core)"/>
    <property type="match status" value="1"/>
</dbReference>
<reference evidence="3 4" key="1">
    <citation type="journal article" date="2016" name="Nat. Commun.">
        <title>Thousands of microbial genomes shed light on interconnected biogeochemical processes in an aquifer system.</title>
        <authorList>
            <person name="Anantharaman K."/>
            <person name="Brown C.T."/>
            <person name="Hug L.A."/>
            <person name="Sharon I."/>
            <person name="Castelle C.J."/>
            <person name="Probst A.J."/>
            <person name="Thomas B.C."/>
            <person name="Singh A."/>
            <person name="Wilkins M.J."/>
            <person name="Karaoz U."/>
            <person name="Brodie E.L."/>
            <person name="Williams K.H."/>
            <person name="Hubbard S.S."/>
            <person name="Banfield J.F."/>
        </authorList>
    </citation>
    <scope>NUCLEOTIDE SEQUENCE [LARGE SCALE GENOMIC DNA]</scope>
</reference>
<accession>A0A1F5DN50</accession>
<proteinExistence type="predicted"/>
<feature type="domain" description="DDH" evidence="1">
    <location>
        <begin position="15"/>
        <end position="159"/>
    </location>
</feature>
<evidence type="ECO:0000313" key="4">
    <source>
        <dbReference type="Proteomes" id="UP000178764"/>
    </source>
</evidence>
<name>A0A1F5DN50_9BACT</name>
<evidence type="ECO:0000313" key="3">
    <source>
        <dbReference type="EMBL" id="OGD56461.1"/>
    </source>
</evidence>
<evidence type="ECO:0008006" key="5">
    <source>
        <dbReference type="Google" id="ProtNLM"/>
    </source>
</evidence>
<sequence length="320" mass="35852">MLIDKIISKITHFDKILLMIHENPDGDTLAAAAVLYQVLKKMGKCPALVCKDPVPRPFLFLPEMDKIQSDFLFGDFEIIVVIDCGDIRRTGFDARLKDFAKKKKNLINIDHHPKNDLHKIANLNLVDYEASSTSEIIWQLLQKMKIEIDKNIATALFTGLYTDTGGFKHSNTRPKTLEIAAELLKRGARIKLITQNVSLNKTVPAMKLWGMALSRLHRHSELKIVSSVITRKDLKDCLATYDDIAGVVNLINTIPDSKAAILFFETPEGKIRASIRTEDDKVDVSRLAAIFGGGGHKKASGFTIDGKLIFDKESWKIVLE</sequence>
<dbReference type="InterPro" id="IPR003156">
    <property type="entry name" value="DHHA1_dom"/>
</dbReference>